<proteinExistence type="predicted"/>
<dbReference type="Proteomes" id="UP000653565">
    <property type="component" value="Unassembled WGS sequence"/>
</dbReference>
<accession>A0A8H4MAF4</accession>
<protein>
    <submittedName>
        <fullName evidence="2">Uncharacterized protein</fullName>
    </submittedName>
</protein>
<dbReference type="OrthoDB" id="4993731at2759"/>
<evidence type="ECO:0000313" key="3">
    <source>
        <dbReference type="Proteomes" id="UP000653565"/>
    </source>
</evidence>
<organism evidence="2 3">
    <name type="scientific">Aspergillus fumigatiaffinis</name>
    <dbReference type="NCBI Taxonomy" id="340414"/>
    <lineage>
        <taxon>Eukaryota</taxon>
        <taxon>Fungi</taxon>
        <taxon>Dikarya</taxon>
        <taxon>Ascomycota</taxon>
        <taxon>Pezizomycotina</taxon>
        <taxon>Eurotiomycetes</taxon>
        <taxon>Eurotiomycetidae</taxon>
        <taxon>Eurotiales</taxon>
        <taxon>Aspergillaceae</taxon>
        <taxon>Aspergillus</taxon>
        <taxon>Aspergillus subgen. Fumigati</taxon>
    </lineage>
</organism>
<feature type="region of interest" description="Disordered" evidence="1">
    <location>
        <begin position="1"/>
        <end position="31"/>
    </location>
</feature>
<dbReference type="AlphaFoldDB" id="A0A8H4MAF4"/>
<dbReference type="EMBL" id="JAAAPX010000064">
    <property type="protein sequence ID" value="KAF4234892.1"/>
    <property type="molecule type" value="Genomic_DNA"/>
</dbReference>
<comment type="caution">
    <text evidence="2">The sequence shown here is derived from an EMBL/GenBank/DDBJ whole genome shotgun (WGS) entry which is preliminary data.</text>
</comment>
<gene>
    <name evidence="2" type="ORF">CNMCM6805_008365</name>
</gene>
<feature type="compositionally biased region" description="Polar residues" evidence="1">
    <location>
        <begin position="1"/>
        <end position="11"/>
    </location>
</feature>
<name>A0A8H4MAF4_9EURO</name>
<reference evidence="2" key="2">
    <citation type="submission" date="2020-04" db="EMBL/GenBank/DDBJ databases">
        <authorList>
            <person name="Santos R.A.C."/>
            <person name="Steenwyk J.L."/>
            <person name="Rivero-Menendez O."/>
            <person name="Mead M.E."/>
            <person name="Silva L.P."/>
            <person name="Bastos R.W."/>
            <person name="Alastruey-Izquierdo A."/>
            <person name="Goldman G.H."/>
            <person name="Rokas A."/>
        </authorList>
    </citation>
    <scope>NUCLEOTIDE SEQUENCE</scope>
    <source>
        <strain evidence="2">CNM-CM6805</strain>
    </source>
</reference>
<reference evidence="2" key="1">
    <citation type="journal article" date="2020" name="bioRxiv">
        <title>Genomic and phenotypic heterogeneity of clinical isolates of the human pathogens Aspergillus fumigatus, Aspergillus lentulus and Aspergillus fumigatiaffinis.</title>
        <authorList>
            <person name="dos Santos R.A.C."/>
            <person name="Steenwyk J.L."/>
            <person name="Rivero-Menendez O."/>
            <person name="Mead M.E."/>
            <person name="Silva L.P."/>
            <person name="Bastos R.W."/>
            <person name="Alastruey-Izquierdo A."/>
            <person name="Goldman G.H."/>
            <person name="Rokas A."/>
        </authorList>
    </citation>
    <scope>NUCLEOTIDE SEQUENCE</scope>
    <source>
        <strain evidence="2">CNM-CM6805</strain>
    </source>
</reference>
<sequence length="456" mass="51971">MPVTRSVTRASEMNAEKATIKRASKQQNDLHAINNTTTVTNAKDPFPAERPPQSRRLVEWISLKDPPNGVIPNSDELFATLQEIHKLKECILIARGRPRELSEIEWLIIEWRSSRDREEFLTSELFLRLNEALAHRSCSQEVAWPMGGVGKIIRANPLFPPQRLYEVLIIYFPADLDQEAINSIEMFRGLPCWHIDGEDPAEYPSAALKSQILAWIEGTCEYQRQTARRLAYFIEFVDEEGERIYKEKVRYNPRGRPPWDVMVNFFDGLKDLGMIGYCLDSSKSPRKGITENKLVHAESLAEKQRGTRRCKQKKRAEVTFRLILGGDVVARALPQLAGGGFTPVAFSFGWVIFAISALGQDRLMLQDADTPCRVINTRTGGTRDNTSWVLGRIMRDFEFWKDLQTSDKLHTLIDSKWRAMRQQNPDARVPKFAGLVVSVYKPSETQPSGIPVRDGL</sequence>
<evidence type="ECO:0000256" key="1">
    <source>
        <dbReference type="SAM" id="MobiDB-lite"/>
    </source>
</evidence>
<keyword evidence="3" id="KW-1185">Reference proteome</keyword>
<evidence type="ECO:0000313" key="2">
    <source>
        <dbReference type="EMBL" id="KAF4234892.1"/>
    </source>
</evidence>